<keyword evidence="4" id="KW-0732">Signal</keyword>
<dbReference type="EMBL" id="AKKL01000051">
    <property type="protein sequence ID" value="EKT53663.1"/>
    <property type="molecule type" value="Genomic_DNA"/>
</dbReference>
<accession>K8VZF0</accession>
<gene>
    <name evidence="6" type="ORF">OOA_18359</name>
</gene>
<dbReference type="InterPro" id="IPR008966">
    <property type="entry name" value="Adhesion_dom_sf"/>
</dbReference>
<organism evidence="6 7">
    <name type="scientific">Providencia burhodogranariea DSM 19968</name>
    <dbReference type="NCBI Taxonomy" id="1141662"/>
    <lineage>
        <taxon>Bacteria</taxon>
        <taxon>Pseudomonadati</taxon>
        <taxon>Pseudomonadota</taxon>
        <taxon>Gammaproteobacteria</taxon>
        <taxon>Enterobacterales</taxon>
        <taxon>Morganellaceae</taxon>
        <taxon>Providencia</taxon>
    </lineage>
</organism>
<keyword evidence="3" id="KW-0281">Fimbrium</keyword>
<feature type="domain" description="Fimbrial-type adhesion" evidence="5">
    <location>
        <begin position="47"/>
        <end position="201"/>
    </location>
</feature>
<dbReference type="SUPFAM" id="SSF49401">
    <property type="entry name" value="Bacterial adhesins"/>
    <property type="match status" value="1"/>
</dbReference>
<dbReference type="PANTHER" id="PTHR33420:SF14">
    <property type="entry name" value="TYPE 1 FIMBRIN D-MANNOSE SPECIFIC ADHESIN"/>
    <property type="match status" value="1"/>
</dbReference>
<evidence type="ECO:0000256" key="3">
    <source>
        <dbReference type="ARBA" id="ARBA00023263"/>
    </source>
</evidence>
<dbReference type="Proteomes" id="UP000009336">
    <property type="component" value="Unassembled WGS sequence"/>
</dbReference>
<name>K8VZF0_9GAMM</name>
<dbReference type="InterPro" id="IPR050263">
    <property type="entry name" value="Bact_Fimbrial_Adh_Pro"/>
</dbReference>
<dbReference type="InterPro" id="IPR000259">
    <property type="entry name" value="Adhesion_dom_fimbrial"/>
</dbReference>
<evidence type="ECO:0000259" key="5">
    <source>
        <dbReference type="Pfam" id="PF00419"/>
    </source>
</evidence>
<evidence type="ECO:0000313" key="7">
    <source>
        <dbReference type="Proteomes" id="UP000009336"/>
    </source>
</evidence>
<feature type="signal peptide" evidence="4">
    <location>
        <begin position="1"/>
        <end position="21"/>
    </location>
</feature>
<evidence type="ECO:0000256" key="4">
    <source>
        <dbReference type="SAM" id="SignalP"/>
    </source>
</evidence>
<dbReference type="eggNOG" id="COG3539">
    <property type="taxonomic scope" value="Bacteria"/>
</dbReference>
<comment type="caution">
    <text evidence="6">The sequence shown here is derived from an EMBL/GenBank/DDBJ whole genome shotgun (WGS) entry which is preliminary data.</text>
</comment>
<evidence type="ECO:0000313" key="6">
    <source>
        <dbReference type="EMBL" id="EKT53663.1"/>
    </source>
</evidence>
<dbReference type="AlphaFoldDB" id="K8VZF0"/>
<dbReference type="OrthoDB" id="6466218at2"/>
<dbReference type="RefSeq" id="WP_008913638.1">
    <property type="nucleotide sequence ID" value="NZ_KB233226.1"/>
</dbReference>
<dbReference type="GO" id="GO:0043709">
    <property type="term" value="P:cell adhesion involved in single-species biofilm formation"/>
    <property type="evidence" value="ECO:0007669"/>
    <property type="project" value="TreeGrafter"/>
</dbReference>
<comment type="subcellular location">
    <subcellularLocation>
        <location evidence="1">Fimbrium</location>
    </subcellularLocation>
</comment>
<comment type="similarity">
    <text evidence="2">Belongs to the fimbrial protein family.</text>
</comment>
<sequence length="202" mass="22004">MIEKKGLTLLLALILLPSAHAISSSNLLYNADGNWDVEGANGRIFVYGSLTESACRLSMNSAFQTVDIGNIESATLKKVGDHGHKTPINIELTDCIETPTLIRNDKTGNAIWSTSQPGFKIHFLSPTVPFKPNLAQVEGVTGIGLLITNQQGKEIEFGENSVPELIFPGNNLLTYYVSPVRTAEAFQAGTYRSIISFQITYE</sequence>
<evidence type="ECO:0000256" key="1">
    <source>
        <dbReference type="ARBA" id="ARBA00004561"/>
    </source>
</evidence>
<reference evidence="6 7" key="1">
    <citation type="journal article" date="2012" name="BMC Genomics">
        <title>Comparative genomics of bacteria in the genus Providencia isolated from wild Drosophila melanogaster.</title>
        <authorList>
            <person name="Galac M.R."/>
            <person name="Lazzaro B.P."/>
        </authorList>
    </citation>
    <scope>NUCLEOTIDE SEQUENCE [LARGE SCALE GENOMIC DNA]</scope>
    <source>
        <strain evidence="6 7">DSM 19968</strain>
    </source>
</reference>
<proteinExistence type="inferred from homology"/>
<evidence type="ECO:0000256" key="2">
    <source>
        <dbReference type="ARBA" id="ARBA00006671"/>
    </source>
</evidence>
<feature type="chain" id="PRO_5003920766" evidence="4">
    <location>
        <begin position="22"/>
        <end position="202"/>
    </location>
</feature>
<dbReference type="Pfam" id="PF00419">
    <property type="entry name" value="Fimbrial"/>
    <property type="match status" value="1"/>
</dbReference>
<dbReference type="Gene3D" id="2.60.40.1090">
    <property type="entry name" value="Fimbrial-type adhesion domain"/>
    <property type="match status" value="1"/>
</dbReference>
<protein>
    <submittedName>
        <fullName evidence="6">Fimbrial protein</fullName>
    </submittedName>
</protein>
<dbReference type="InterPro" id="IPR036937">
    <property type="entry name" value="Adhesion_dom_fimbrial_sf"/>
</dbReference>
<dbReference type="HOGENOM" id="CLU_088965_1_0_6"/>
<dbReference type="PATRIC" id="fig|1141662.3.peg.3726"/>
<dbReference type="GO" id="GO:0009289">
    <property type="term" value="C:pilus"/>
    <property type="evidence" value="ECO:0007669"/>
    <property type="project" value="UniProtKB-SubCell"/>
</dbReference>
<dbReference type="STRING" id="1141662.OOA_18359"/>
<keyword evidence="7" id="KW-1185">Reference proteome</keyword>
<dbReference type="PANTHER" id="PTHR33420">
    <property type="entry name" value="FIMBRIAL SUBUNIT ELFA-RELATED"/>
    <property type="match status" value="1"/>
</dbReference>